<dbReference type="FunFam" id="1.10.510.10:FF:000590">
    <property type="entry name" value="PR5-like receptor kinase"/>
    <property type="match status" value="1"/>
</dbReference>
<evidence type="ECO:0000256" key="16">
    <source>
        <dbReference type="ARBA" id="ARBA00047899"/>
    </source>
</evidence>
<dbReference type="Gene3D" id="3.30.200.20">
    <property type="entry name" value="Phosphorylase Kinase, domain 1"/>
    <property type="match status" value="1"/>
</dbReference>
<evidence type="ECO:0000259" key="22">
    <source>
        <dbReference type="PROSITE" id="PS50011"/>
    </source>
</evidence>
<keyword evidence="11 20" id="KW-1133">Transmembrane helix</keyword>
<dbReference type="SMART" id="SM00220">
    <property type="entry name" value="S_TKc"/>
    <property type="match status" value="1"/>
</dbReference>
<dbReference type="Proteomes" id="UP001293593">
    <property type="component" value="Unassembled WGS sequence"/>
</dbReference>
<keyword evidence="13" id="KW-1015">Disulfide bond</keyword>
<feature type="region of interest" description="Disordered" evidence="19">
    <location>
        <begin position="616"/>
        <end position="650"/>
    </location>
</feature>
<accession>A0AAE1TGN7</accession>
<proteinExistence type="predicted"/>
<feature type="chain" id="PRO_5041900842" description="non-specific serine/threonine protein kinase" evidence="21">
    <location>
        <begin position="30"/>
        <end position="650"/>
    </location>
</feature>
<feature type="binding site" evidence="18">
    <location>
        <position position="362"/>
    </location>
    <ligand>
        <name>ATP</name>
        <dbReference type="ChEBI" id="CHEBI:30616"/>
    </ligand>
</feature>
<keyword evidence="8 18" id="KW-0547">Nucleotide-binding</keyword>
<keyword evidence="9" id="KW-0418">Kinase</keyword>
<evidence type="ECO:0000256" key="6">
    <source>
        <dbReference type="ARBA" id="ARBA00022692"/>
    </source>
</evidence>
<comment type="catalytic activity">
    <reaction evidence="16">
        <text>L-threonyl-[protein] + ATP = O-phospho-L-threonyl-[protein] + ADP + H(+)</text>
        <dbReference type="Rhea" id="RHEA:46608"/>
        <dbReference type="Rhea" id="RHEA-COMP:11060"/>
        <dbReference type="Rhea" id="RHEA-COMP:11605"/>
        <dbReference type="ChEBI" id="CHEBI:15378"/>
        <dbReference type="ChEBI" id="CHEBI:30013"/>
        <dbReference type="ChEBI" id="CHEBI:30616"/>
        <dbReference type="ChEBI" id="CHEBI:61977"/>
        <dbReference type="ChEBI" id="CHEBI:456216"/>
        <dbReference type="EC" id="2.7.11.1"/>
    </reaction>
</comment>
<keyword evidence="5" id="KW-0808">Transferase</keyword>
<feature type="transmembrane region" description="Helical" evidence="20">
    <location>
        <begin position="260"/>
        <end position="283"/>
    </location>
</feature>
<organism evidence="23 24">
    <name type="scientific">Acacia crassicarpa</name>
    <name type="common">northern wattle</name>
    <dbReference type="NCBI Taxonomy" id="499986"/>
    <lineage>
        <taxon>Eukaryota</taxon>
        <taxon>Viridiplantae</taxon>
        <taxon>Streptophyta</taxon>
        <taxon>Embryophyta</taxon>
        <taxon>Tracheophyta</taxon>
        <taxon>Spermatophyta</taxon>
        <taxon>Magnoliopsida</taxon>
        <taxon>eudicotyledons</taxon>
        <taxon>Gunneridae</taxon>
        <taxon>Pentapetalae</taxon>
        <taxon>rosids</taxon>
        <taxon>fabids</taxon>
        <taxon>Fabales</taxon>
        <taxon>Fabaceae</taxon>
        <taxon>Caesalpinioideae</taxon>
        <taxon>mimosoid clade</taxon>
        <taxon>Acacieae</taxon>
        <taxon>Acacia</taxon>
    </lineage>
</organism>
<dbReference type="Gene3D" id="1.10.510.10">
    <property type="entry name" value="Transferase(Phosphotransferase) domain 1"/>
    <property type="match status" value="1"/>
</dbReference>
<dbReference type="GO" id="GO:0004674">
    <property type="term" value="F:protein serine/threonine kinase activity"/>
    <property type="evidence" value="ECO:0007669"/>
    <property type="project" value="UniProtKB-KW"/>
</dbReference>
<evidence type="ECO:0000256" key="9">
    <source>
        <dbReference type="ARBA" id="ARBA00022777"/>
    </source>
</evidence>
<dbReference type="PANTHER" id="PTHR27009">
    <property type="entry name" value="RUST RESISTANCE KINASE LR10-RELATED"/>
    <property type="match status" value="1"/>
</dbReference>
<dbReference type="FunFam" id="3.30.200.20:FF:000059">
    <property type="entry name" value="S-receptor-like serine/threonine-protein kinase"/>
    <property type="match status" value="1"/>
</dbReference>
<evidence type="ECO:0000256" key="5">
    <source>
        <dbReference type="ARBA" id="ARBA00022679"/>
    </source>
</evidence>
<dbReference type="InterPro" id="IPR045874">
    <property type="entry name" value="LRK10/LRL21-25-like"/>
</dbReference>
<dbReference type="Pfam" id="PF14380">
    <property type="entry name" value="WAK_assoc"/>
    <property type="match status" value="1"/>
</dbReference>
<dbReference type="PROSITE" id="PS50011">
    <property type="entry name" value="PROTEIN_KINASE_DOM"/>
    <property type="match status" value="1"/>
</dbReference>
<evidence type="ECO:0000256" key="1">
    <source>
        <dbReference type="ARBA" id="ARBA00004479"/>
    </source>
</evidence>
<sequence>MKPPFNPSSMFFLMAPLLISVNFIPTSLGADVDRYTNCTNTTFSCGENDFQNLTYPFWGGERPNYCGLPDFQVICEGDILTITIRSLKYRLLWLHSTSQILEVARDDYFDISSCPSDYKNNTFDQTPFKYVETGLANVTILYDCNTSSFPPPFPSNIIDKPCKRPDGSDIPVYYFAESWYSSDCTSVIMPISEENLGEVAADIQDVFRQGFGLQYKVDDNEECNRCSQSGGRCGYEGGKFSCFCKDGPKETSCPGSTKKLGWRLAIVISAGAGGFALISVLIIHMCKKRFRTENGKIFRGGRNYHDHNLQSFMRNYGSLAPKKYSYSEVKRMTKSFSNKLGEGGYGVVYKASLTDGRLVAVKVIRESKGSGEEFLNEVASISRTSHVNIVTLLGFCFERNKRVLIYEYMSNGSLDNFIYKRGSPNAFCTMEWKVLYQVAIGIARGLEYLHRGCNTRILHLDIKPQNILLDEEFSPKISDFGLAKICQKRESIVSVLGTRGTIGFIAPELFNRAFGGVSHKADVYSYGMLVLEMVGGRKNYDSGGSQTEEQYFPDWIYKDLEHGKHPASSAVITVEDDEMVRKMTLVSLWCIQTNPFDRPAMSKVVEMLEGPLQSLSVPPKPSLQYPTKSPVTQLSSGSSQEVIQTNSITS</sequence>
<comment type="catalytic activity">
    <reaction evidence="17">
        <text>L-seryl-[protein] + ATP = O-phospho-L-seryl-[protein] + ADP + H(+)</text>
        <dbReference type="Rhea" id="RHEA:17989"/>
        <dbReference type="Rhea" id="RHEA-COMP:9863"/>
        <dbReference type="Rhea" id="RHEA-COMP:11604"/>
        <dbReference type="ChEBI" id="CHEBI:15378"/>
        <dbReference type="ChEBI" id="CHEBI:29999"/>
        <dbReference type="ChEBI" id="CHEBI:30616"/>
        <dbReference type="ChEBI" id="CHEBI:83421"/>
        <dbReference type="ChEBI" id="CHEBI:456216"/>
        <dbReference type="EC" id="2.7.11.1"/>
    </reaction>
</comment>
<keyword evidence="6 20" id="KW-0812">Transmembrane</keyword>
<dbReference type="InterPro" id="IPR008271">
    <property type="entry name" value="Ser/Thr_kinase_AS"/>
</dbReference>
<dbReference type="SUPFAM" id="SSF56112">
    <property type="entry name" value="Protein kinase-like (PK-like)"/>
    <property type="match status" value="1"/>
</dbReference>
<dbReference type="GO" id="GO:0016020">
    <property type="term" value="C:membrane"/>
    <property type="evidence" value="ECO:0007669"/>
    <property type="project" value="UniProtKB-SubCell"/>
</dbReference>
<keyword evidence="24" id="KW-1185">Reference proteome</keyword>
<evidence type="ECO:0000256" key="7">
    <source>
        <dbReference type="ARBA" id="ARBA00022729"/>
    </source>
</evidence>
<evidence type="ECO:0000256" key="20">
    <source>
        <dbReference type="SAM" id="Phobius"/>
    </source>
</evidence>
<dbReference type="PROSITE" id="PS00107">
    <property type="entry name" value="PROTEIN_KINASE_ATP"/>
    <property type="match status" value="1"/>
</dbReference>
<evidence type="ECO:0000256" key="13">
    <source>
        <dbReference type="ARBA" id="ARBA00023157"/>
    </source>
</evidence>
<dbReference type="AlphaFoldDB" id="A0AAE1TGN7"/>
<keyword evidence="4" id="KW-0245">EGF-like domain</keyword>
<dbReference type="InterPro" id="IPR025287">
    <property type="entry name" value="WAK_GUB"/>
</dbReference>
<gene>
    <name evidence="23" type="ORF">QN277_001061</name>
</gene>
<dbReference type="InterPro" id="IPR011009">
    <property type="entry name" value="Kinase-like_dom_sf"/>
</dbReference>
<dbReference type="GO" id="GO:0030247">
    <property type="term" value="F:polysaccharide binding"/>
    <property type="evidence" value="ECO:0007669"/>
    <property type="project" value="InterPro"/>
</dbReference>
<comment type="subcellular location">
    <subcellularLocation>
        <location evidence="1">Membrane</location>
        <topology evidence="1">Single-pass type I membrane protein</topology>
    </subcellularLocation>
</comment>
<evidence type="ECO:0000256" key="10">
    <source>
        <dbReference type="ARBA" id="ARBA00022840"/>
    </source>
</evidence>
<dbReference type="EC" id="2.7.11.1" evidence="2"/>
<evidence type="ECO:0000256" key="21">
    <source>
        <dbReference type="SAM" id="SignalP"/>
    </source>
</evidence>
<evidence type="ECO:0000256" key="4">
    <source>
        <dbReference type="ARBA" id="ARBA00022536"/>
    </source>
</evidence>
<evidence type="ECO:0000256" key="3">
    <source>
        <dbReference type="ARBA" id="ARBA00022527"/>
    </source>
</evidence>
<protein>
    <recommendedName>
        <fullName evidence="2">non-specific serine/threonine protein kinase</fullName>
        <ecNumber evidence="2">2.7.11.1</ecNumber>
    </recommendedName>
</protein>
<feature type="domain" description="Protein kinase" evidence="22">
    <location>
        <begin position="334"/>
        <end position="612"/>
    </location>
</feature>
<evidence type="ECO:0000256" key="12">
    <source>
        <dbReference type="ARBA" id="ARBA00023136"/>
    </source>
</evidence>
<dbReference type="EMBL" id="JAWXYG010000001">
    <property type="protein sequence ID" value="KAK4284196.1"/>
    <property type="molecule type" value="Genomic_DNA"/>
</dbReference>
<keyword evidence="7 21" id="KW-0732">Signal</keyword>
<dbReference type="PROSITE" id="PS00108">
    <property type="entry name" value="PROTEIN_KINASE_ST"/>
    <property type="match status" value="1"/>
</dbReference>
<keyword evidence="14" id="KW-0675">Receptor</keyword>
<dbReference type="Pfam" id="PF00069">
    <property type="entry name" value="Pkinase"/>
    <property type="match status" value="1"/>
</dbReference>
<evidence type="ECO:0000256" key="14">
    <source>
        <dbReference type="ARBA" id="ARBA00023170"/>
    </source>
</evidence>
<dbReference type="InterPro" id="IPR032872">
    <property type="entry name" value="WAK_assoc_C"/>
</dbReference>
<dbReference type="InterPro" id="IPR017441">
    <property type="entry name" value="Protein_kinase_ATP_BS"/>
</dbReference>
<keyword evidence="10 18" id="KW-0067">ATP-binding</keyword>
<reference evidence="23" key="1">
    <citation type="submission" date="2023-10" db="EMBL/GenBank/DDBJ databases">
        <title>Chromosome-level genome of the transformable northern wattle, Acacia crassicarpa.</title>
        <authorList>
            <person name="Massaro I."/>
            <person name="Sinha N.R."/>
            <person name="Poethig S."/>
            <person name="Leichty A.R."/>
        </authorList>
    </citation>
    <scope>NUCLEOTIDE SEQUENCE</scope>
    <source>
        <strain evidence="23">Acra3RX</strain>
        <tissue evidence="23">Leaf</tissue>
    </source>
</reference>
<feature type="signal peptide" evidence="21">
    <location>
        <begin position="1"/>
        <end position="29"/>
    </location>
</feature>
<evidence type="ECO:0000256" key="11">
    <source>
        <dbReference type="ARBA" id="ARBA00022989"/>
    </source>
</evidence>
<evidence type="ECO:0000256" key="19">
    <source>
        <dbReference type="SAM" id="MobiDB-lite"/>
    </source>
</evidence>
<evidence type="ECO:0000256" key="2">
    <source>
        <dbReference type="ARBA" id="ARBA00012513"/>
    </source>
</evidence>
<evidence type="ECO:0000313" key="24">
    <source>
        <dbReference type="Proteomes" id="UP001293593"/>
    </source>
</evidence>
<evidence type="ECO:0000256" key="17">
    <source>
        <dbReference type="ARBA" id="ARBA00048679"/>
    </source>
</evidence>
<evidence type="ECO:0000256" key="8">
    <source>
        <dbReference type="ARBA" id="ARBA00022741"/>
    </source>
</evidence>
<evidence type="ECO:0000256" key="15">
    <source>
        <dbReference type="ARBA" id="ARBA00023180"/>
    </source>
</evidence>
<evidence type="ECO:0000313" key="23">
    <source>
        <dbReference type="EMBL" id="KAK4284196.1"/>
    </source>
</evidence>
<dbReference type="Pfam" id="PF13947">
    <property type="entry name" value="GUB_WAK_bind"/>
    <property type="match status" value="1"/>
</dbReference>
<keyword evidence="15" id="KW-0325">Glycoprotein</keyword>
<keyword evidence="12 20" id="KW-0472">Membrane</keyword>
<keyword evidence="3" id="KW-0723">Serine/threonine-protein kinase</keyword>
<evidence type="ECO:0000256" key="18">
    <source>
        <dbReference type="PROSITE-ProRule" id="PRU10141"/>
    </source>
</evidence>
<dbReference type="InterPro" id="IPR000719">
    <property type="entry name" value="Prot_kinase_dom"/>
</dbReference>
<name>A0AAE1TGN7_9FABA</name>
<comment type="caution">
    <text evidence="23">The sequence shown here is derived from an EMBL/GenBank/DDBJ whole genome shotgun (WGS) entry which is preliminary data.</text>
</comment>
<dbReference type="GO" id="GO:0005524">
    <property type="term" value="F:ATP binding"/>
    <property type="evidence" value="ECO:0007669"/>
    <property type="project" value="UniProtKB-UniRule"/>
</dbReference>
<feature type="compositionally biased region" description="Polar residues" evidence="19">
    <location>
        <begin position="624"/>
        <end position="650"/>
    </location>
</feature>